<dbReference type="PANTHER" id="PTHR36510:SF1">
    <property type="entry name" value="GLUTAMATE--CYSTEINE LIGASE 2-RELATED"/>
    <property type="match status" value="1"/>
</dbReference>
<gene>
    <name evidence="6" type="ORF">SPRI_0531</name>
</gene>
<reference evidence="6 7" key="1">
    <citation type="submission" date="2015-08" db="EMBL/GenBank/DDBJ databases">
        <title>Genome sequence of the pristinamycin over-producing bacterium Streptomyces pristinaespiralis HCCB10218.</title>
        <authorList>
            <person name="Tian J."/>
            <person name="Yang J."/>
            <person name="Li L."/>
            <person name="Ruan L."/>
            <person name="Wei W."/>
            <person name="Zheng G."/>
            <person name="Wei Z."/>
            <person name="Yang S."/>
            <person name="Ge M."/>
            <person name="Jiang W."/>
            <person name="Lu Y."/>
        </authorList>
    </citation>
    <scope>NUCLEOTIDE SEQUENCE [LARGE SCALE GENOMIC DNA]</scope>
    <source>
        <strain evidence="6 7">HCCB 10218</strain>
    </source>
</reference>
<dbReference type="OrthoDB" id="9803842at2"/>
<comment type="similarity">
    <text evidence="5">Belongs to the glutamate--cysteine ligase type 2 family. YbdK subfamily.</text>
</comment>
<dbReference type="PANTHER" id="PTHR36510">
    <property type="entry name" value="GLUTAMATE--CYSTEINE LIGASE 2-RELATED"/>
    <property type="match status" value="1"/>
</dbReference>
<dbReference type="HAMAP" id="MF_01609">
    <property type="entry name" value="Glu_cys_ligase_2"/>
    <property type="match status" value="1"/>
</dbReference>
<dbReference type="NCBIfam" id="TIGR02050">
    <property type="entry name" value="gshA_cyan_rel"/>
    <property type="match status" value="1"/>
</dbReference>
<dbReference type="GO" id="GO:0004357">
    <property type="term" value="F:glutamate-cysteine ligase activity"/>
    <property type="evidence" value="ECO:0007669"/>
    <property type="project" value="UniProtKB-EC"/>
</dbReference>
<evidence type="ECO:0000313" key="7">
    <source>
        <dbReference type="Proteomes" id="UP000060513"/>
    </source>
</evidence>
<evidence type="ECO:0000256" key="2">
    <source>
        <dbReference type="ARBA" id="ARBA00022741"/>
    </source>
</evidence>
<dbReference type="KEGG" id="spri:SPRI_0531"/>
<comment type="function">
    <text evidence="5">ATP-dependent carboxylate-amine ligase which exhibits weak glutamate--cysteine ligase activity.</text>
</comment>
<accession>A0A0M4DLY9</accession>
<keyword evidence="2 5" id="KW-0547">Nucleotide-binding</keyword>
<dbReference type="OMA" id="HIHIGCP"/>
<evidence type="ECO:0000256" key="5">
    <source>
        <dbReference type="HAMAP-Rule" id="MF_01609"/>
    </source>
</evidence>
<dbReference type="NCBIfam" id="NF010041">
    <property type="entry name" value="PRK13517.1-1"/>
    <property type="match status" value="1"/>
</dbReference>
<dbReference type="InterPro" id="IPR050141">
    <property type="entry name" value="GCL_type2/YbdK_subfam"/>
</dbReference>
<dbReference type="STRING" id="38300.SPRI_0531"/>
<evidence type="ECO:0000313" key="6">
    <source>
        <dbReference type="EMBL" id="ALC18837.1"/>
    </source>
</evidence>
<dbReference type="EMBL" id="CP011340">
    <property type="protein sequence ID" value="ALC18837.1"/>
    <property type="molecule type" value="Genomic_DNA"/>
</dbReference>
<keyword evidence="1 5" id="KW-0436">Ligase</keyword>
<keyword evidence="3 5" id="KW-0067">ATP-binding</keyword>
<dbReference type="Proteomes" id="UP000060513">
    <property type="component" value="Chromosome"/>
</dbReference>
<dbReference type="InterPro" id="IPR014746">
    <property type="entry name" value="Gln_synth/guanido_kin_cat_dom"/>
</dbReference>
<dbReference type="InterPro" id="IPR006336">
    <property type="entry name" value="GCS2"/>
</dbReference>
<dbReference type="GeneID" id="97238386"/>
<dbReference type="RefSeq" id="WP_005307917.1">
    <property type="nucleotide sequence ID" value="NZ_CP011340.1"/>
</dbReference>
<name>A0A0M4DLY9_STRPR</name>
<dbReference type="GO" id="GO:0005524">
    <property type="term" value="F:ATP binding"/>
    <property type="evidence" value="ECO:0007669"/>
    <property type="project" value="UniProtKB-KW"/>
</dbReference>
<dbReference type="InterPro" id="IPR011793">
    <property type="entry name" value="YbdK"/>
</dbReference>
<evidence type="ECO:0000256" key="3">
    <source>
        <dbReference type="ARBA" id="ARBA00022840"/>
    </source>
</evidence>
<organism evidence="6">
    <name type="scientific">Streptomyces pristinaespiralis</name>
    <dbReference type="NCBI Taxonomy" id="38300"/>
    <lineage>
        <taxon>Bacteria</taxon>
        <taxon>Bacillati</taxon>
        <taxon>Actinomycetota</taxon>
        <taxon>Actinomycetes</taxon>
        <taxon>Kitasatosporales</taxon>
        <taxon>Streptomycetaceae</taxon>
        <taxon>Streptomyces</taxon>
    </lineage>
</organism>
<dbReference type="Pfam" id="PF04107">
    <property type="entry name" value="GCS2"/>
    <property type="match status" value="1"/>
</dbReference>
<dbReference type="GO" id="GO:0042398">
    <property type="term" value="P:modified amino acid biosynthetic process"/>
    <property type="evidence" value="ECO:0007669"/>
    <property type="project" value="InterPro"/>
</dbReference>
<protein>
    <recommendedName>
        <fullName evidence="5">Putative glutamate--cysteine ligase 2</fullName>
        <ecNumber evidence="5">6.3.2.2</ecNumber>
    </recommendedName>
    <alternativeName>
        <fullName evidence="5">Gamma-glutamylcysteine synthetase 2</fullName>
        <shortName evidence="5">GCS 2</shortName>
        <shortName evidence="5">Gamma-GCS 2</shortName>
    </alternativeName>
</protein>
<proteinExistence type="inferred from homology"/>
<sequence>MEPVTLGVEEEYLLLDAETGVPVPMAEQVRAAAGLEPLVDENELQSELLQVQVEVATAICTRLEEAGGHLLRLRHAVGAAAEAQGCRLAASGTPPRRGPVTAPVTEKARYRAMQVQAPQLVAEQLVSGMHIHAAVPSPEVGVAVLNRLRGWLPVLVAMSANSPLWDGQDTGFASWRTLIFGRWPVSGPPPAFRDLADHTERVKTLLGSGIISDTGQLYWQVRLSDRFPTVEVRCPDVQLRADEAVMFAGIVRALVTTAIHETAVGVPVAAIPPEVMQAANWQAARYGLSGHLITATGRRRSAGDVVAQLMEHITPALDAAGDTREVISLVHRLLQQGTPADRQRRALAEGGLKAVIGLITSETTAP</sequence>
<evidence type="ECO:0000256" key="1">
    <source>
        <dbReference type="ARBA" id="ARBA00022598"/>
    </source>
</evidence>
<evidence type="ECO:0000256" key="4">
    <source>
        <dbReference type="ARBA" id="ARBA00048819"/>
    </source>
</evidence>
<dbReference type="SUPFAM" id="SSF55931">
    <property type="entry name" value="Glutamine synthetase/guanido kinase"/>
    <property type="match status" value="1"/>
</dbReference>
<dbReference type="EC" id="6.3.2.2" evidence="5"/>
<dbReference type="PATRIC" id="fig|38300.4.peg.561"/>
<dbReference type="AlphaFoldDB" id="A0A0M4DLY9"/>
<comment type="catalytic activity">
    <reaction evidence="4 5">
        <text>L-cysteine + L-glutamate + ATP = gamma-L-glutamyl-L-cysteine + ADP + phosphate + H(+)</text>
        <dbReference type="Rhea" id="RHEA:13285"/>
        <dbReference type="ChEBI" id="CHEBI:15378"/>
        <dbReference type="ChEBI" id="CHEBI:29985"/>
        <dbReference type="ChEBI" id="CHEBI:30616"/>
        <dbReference type="ChEBI" id="CHEBI:35235"/>
        <dbReference type="ChEBI" id="CHEBI:43474"/>
        <dbReference type="ChEBI" id="CHEBI:58173"/>
        <dbReference type="ChEBI" id="CHEBI:456216"/>
        <dbReference type="EC" id="6.3.2.2"/>
    </reaction>
</comment>
<dbReference type="Gene3D" id="3.30.590.20">
    <property type="match status" value="1"/>
</dbReference>